<dbReference type="HOGENOM" id="CLU_029138_1_0_1"/>
<proteinExistence type="predicted"/>
<gene>
    <name evidence="1" type="ORF">MGU_11499</name>
</gene>
<reference evidence="1 2" key="1">
    <citation type="journal article" date="2014" name="Proc. Natl. Acad. Sci. U.S.A.">
        <title>Trajectory and genomic determinants of fungal-pathogen speciation and host adaptation.</title>
        <authorList>
            <person name="Hu X."/>
            <person name="Xiao G."/>
            <person name="Zheng P."/>
            <person name="Shang Y."/>
            <person name="Su Y."/>
            <person name="Zhang X."/>
            <person name="Liu X."/>
            <person name="Zhan S."/>
            <person name="St Leger R.J."/>
            <person name="Wang C."/>
        </authorList>
    </citation>
    <scope>NUCLEOTIDE SEQUENCE [LARGE SCALE GENOMIC DNA]</scope>
    <source>
        <strain evidence="1 2">ARSEF 977</strain>
    </source>
</reference>
<dbReference type="EMBL" id="AZNH01000201">
    <property type="protein sequence ID" value="KID81117.1"/>
    <property type="molecule type" value="Genomic_DNA"/>
</dbReference>
<evidence type="ECO:0000313" key="1">
    <source>
        <dbReference type="EMBL" id="KID81117.1"/>
    </source>
</evidence>
<dbReference type="Proteomes" id="UP000031192">
    <property type="component" value="Unassembled WGS sequence"/>
</dbReference>
<dbReference type="PANTHER" id="PTHR42034:SF1">
    <property type="entry name" value="CONDENSATION DOMAIN-CONTAINING PROTEIN"/>
    <property type="match status" value="1"/>
</dbReference>
<dbReference type="InterPro" id="IPR023213">
    <property type="entry name" value="CAT-like_dom_sf"/>
</dbReference>
<accession>A0A0B4GN32</accession>
<dbReference type="PANTHER" id="PTHR42034">
    <property type="entry name" value="CHROMOSOME 7, WHOLE GENOME SHOTGUN SEQUENCE-RELATED"/>
    <property type="match status" value="1"/>
</dbReference>
<comment type="caution">
    <text evidence="1">The sequence shown here is derived from an EMBL/GenBank/DDBJ whole genome shotgun (WGS) entry which is preliminary data.</text>
</comment>
<protein>
    <submittedName>
        <fullName evidence="1">Uncharacterized protein</fullName>
    </submittedName>
</protein>
<sequence length="508" mass="55615">MPWKQVSTSPHVWQRPLGENERMIKWLGGQSHPIGKDHWAITASARMRLSGIDAKVVDALPSFRALQQAWLLLRFHHPDIATVAGSEIVEYTIPEDEATKWLWLDETLHMVSDASTTVDDVIASLKPSKYTVAFFLPHAKQFVLSTAHWRTDGFGILHLLNDFFDALSVVVGSSLAQHDGVDIASSLPWGQERTRLHPNIEEVLSLPSEPTEEICAASTACLATGGFVKGSVGVPWQDVKASAQHAGGTRGIRRTLSTATTKAVLESCATKNVRLLAAAHASLAKVNFLAAAPKAERSTNGAGANLYDSFEPSHYTSTMRFSLRPYLPSPFGSATYAATLYTGGYLAKVSSDQSWQDWADFYESQYAKGLAGEFLIARREYARRALKLFQQASGAGTPPRSEIDISSVGDAEKLIAPRRRLGSTKVGDEDVAHLGLGIEAGISDAELEVEDISVGVECAQRESYLFLWTFRGHVELYLVYNSAFYEAKYMEGLLHQVEATLLTELGVS</sequence>
<dbReference type="Gene3D" id="3.30.559.30">
    <property type="entry name" value="Nonribosomal peptide synthetase, condensation domain"/>
    <property type="match status" value="1"/>
</dbReference>
<dbReference type="AlphaFoldDB" id="A0A0B4GN32"/>
<keyword evidence="2" id="KW-1185">Reference proteome</keyword>
<name>A0A0B4GN32_METGA</name>
<dbReference type="Gene3D" id="3.30.559.10">
    <property type="entry name" value="Chloramphenicol acetyltransferase-like domain"/>
    <property type="match status" value="1"/>
</dbReference>
<organism evidence="1 2">
    <name type="scientific">Metarhizium guizhouense (strain ARSEF 977)</name>
    <dbReference type="NCBI Taxonomy" id="1276136"/>
    <lineage>
        <taxon>Eukaryota</taxon>
        <taxon>Fungi</taxon>
        <taxon>Dikarya</taxon>
        <taxon>Ascomycota</taxon>
        <taxon>Pezizomycotina</taxon>
        <taxon>Sordariomycetes</taxon>
        <taxon>Hypocreomycetidae</taxon>
        <taxon>Hypocreales</taxon>
        <taxon>Clavicipitaceae</taxon>
        <taxon>Metarhizium</taxon>
    </lineage>
</organism>
<evidence type="ECO:0000313" key="2">
    <source>
        <dbReference type="Proteomes" id="UP000031192"/>
    </source>
</evidence>